<keyword evidence="5" id="KW-0863">Zinc-finger</keyword>
<evidence type="ECO:0000256" key="2">
    <source>
        <dbReference type="ARBA" id="ARBA00009374"/>
    </source>
</evidence>
<dbReference type="InterPro" id="IPR007650">
    <property type="entry name" value="Zf-FLZ_dom"/>
</dbReference>
<sequence length="200" mass="22791">MVEKVDQSRPKILTLSSPVQKSVDQSDMEMVGGFLKNCYYCKKKILEDVKVFMYGLGFMIDFLSKATLVGFMAGAAIIVSLQQLKELLWIVTLLVPGICNTSILLLLKRKRQSKVEWNPTMAFAVGVWAGITPVAYGISGLLSIPEHNFEAKFEDDSEYFPDDFQYEYDPHHPLYDPDDFGYDSDDDPYDPDDYFLSHED</sequence>
<evidence type="ECO:0000256" key="9">
    <source>
        <dbReference type="SAM" id="Phobius"/>
    </source>
</evidence>
<proteinExistence type="inferred from homology"/>
<evidence type="ECO:0000259" key="10">
    <source>
        <dbReference type="Pfam" id="PF00916"/>
    </source>
</evidence>
<evidence type="ECO:0000256" key="5">
    <source>
        <dbReference type="ARBA" id="ARBA00022771"/>
    </source>
</evidence>
<feature type="domain" description="SLC26A/SulP transporter" evidence="10">
    <location>
        <begin position="55"/>
        <end position="88"/>
    </location>
</feature>
<dbReference type="AlphaFoldDB" id="A0ABC8UJD9"/>
<dbReference type="Pfam" id="PF00916">
    <property type="entry name" value="Sulfate_transp"/>
    <property type="match status" value="1"/>
</dbReference>
<keyword evidence="4" id="KW-0479">Metal-binding</keyword>
<dbReference type="InterPro" id="IPR011547">
    <property type="entry name" value="SLC26A/SulP_dom"/>
</dbReference>
<evidence type="ECO:0000313" key="12">
    <source>
        <dbReference type="EMBL" id="CAK9181094.1"/>
    </source>
</evidence>
<keyword evidence="5" id="KW-0862">Zinc</keyword>
<gene>
    <name evidence="12" type="ORF">ILEXP_LOCUS51133</name>
</gene>
<feature type="region of interest" description="Disordered" evidence="8">
    <location>
        <begin position="167"/>
        <end position="200"/>
    </location>
</feature>
<dbReference type="Pfam" id="PF04570">
    <property type="entry name" value="zf-FLZ"/>
    <property type="match status" value="1"/>
</dbReference>
<evidence type="ECO:0000256" key="7">
    <source>
        <dbReference type="ARBA" id="ARBA00023136"/>
    </source>
</evidence>
<feature type="transmembrane region" description="Helical" evidence="9">
    <location>
        <begin position="119"/>
        <end position="138"/>
    </location>
</feature>
<reference evidence="12 13" key="1">
    <citation type="submission" date="2024-02" db="EMBL/GenBank/DDBJ databases">
        <authorList>
            <person name="Vignale AGUSTIN F."/>
            <person name="Sosa J E."/>
            <person name="Modenutti C."/>
        </authorList>
    </citation>
    <scope>NUCLEOTIDE SEQUENCE [LARGE SCALE GENOMIC DNA]</scope>
</reference>
<protein>
    <submittedName>
        <fullName evidence="12">Uncharacterized protein</fullName>
    </submittedName>
</protein>
<feature type="transmembrane region" description="Helical" evidence="9">
    <location>
        <begin position="87"/>
        <end position="107"/>
    </location>
</feature>
<keyword evidence="13" id="KW-1185">Reference proteome</keyword>
<dbReference type="GO" id="GO:0008270">
    <property type="term" value="F:zinc ion binding"/>
    <property type="evidence" value="ECO:0007669"/>
    <property type="project" value="UniProtKB-KW"/>
</dbReference>
<comment type="similarity">
    <text evidence="2">Belongs to the FLZ family.</text>
</comment>
<feature type="transmembrane region" description="Helical" evidence="9">
    <location>
        <begin position="51"/>
        <end position="81"/>
    </location>
</feature>
<feature type="domain" description="FLZ-type" evidence="11">
    <location>
        <begin position="30"/>
        <end position="54"/>
    </location>
</feature>
<keyword evidence="7 9" id="KW-0472">Membrane</keyword>
<dbReference type="GO" id="GO:0016020">
    <property type="term" value="C:membrane"/>
    <property type="evidence" value="ECO:0007669"/>
    <property type="project" value="UniProtKB-SubCell"/>
</dbReference>
<feature type="compositionally biased region" description="Acidic residues" evidence="8">
    <location>
        <begin position="176"/>
        <end position="193"/>
    </location>
</feature>
<comment type="subcellular location">
    <subcellularLocation>
        <location evidence="1">Membrane</location>
        <topology evidence="1">Multi-pass membrane protein</topology>
    </subcellularLocation>
</comment>
<evidence type="ECO:0000259" key="11">
    <source>
        <dbReference type="Pfam" id="PF04570"/>
    </source>
</evidence>
<dbReference type="Proteomes" id="UP001642360">
    <property type="component" value="Unassembled WGS sequence"/>
</dbReference>
<comment type="caution">
    <text evidence="12">The sequence shown here is derived from an EMBL/GenBank/DDBJ whole genome shotgun (WGS) entry which is preliminary data.</text>
</comment>
<evidence type="ECO:0000256" key="3">
    <source>
        <dbReference type="ARBA" id="ARBA00022692"/>
    </source>
</evidence>
<dbReference type="EMBL" id="CAUOFW020007935">
    <property type="protein sequence ID" value="CAK9181094.1"/>
    <property type="molecule type" value="Genomic_DNA"/>
</dbReference>
<evidence type="ECO:0000256" key="8">
    <source>
        <dbReference type="SAM" id="MobiDB-lite"/>
    </source>
</evidence>
<organism evidence="12 13">
    <name type="scientific">Ilex paraguariensis</name>
    <name type="common">yerba mate</name>
    <dbReference type="NCBI Taxonomy" id="185542"/>
    <lineage>
        <taxon>Eukaryota</taxon>
        <taxon>Viridiplantae</taxon>
        <taxon>Streptophyta</taxon>
        <taxon>Embryophyta</taxon>
        <taxon>Tracheophyta</taxon>
        <taxon>Spermatophyta</taxon>
        <taxon>Magnoliopsida</taxon>
        <taxon>eudicotyledons</taxon>
        <taxon>Gunneridae</taxon>
        <taxon>Pentapetalae</taxon>
        <taxon>asterids</taxon>
        <taxon>campanulids</taxon>
        <taxon>Aquifoliales</taxon>
        <taxon>Aquifoliaceae</taxon>
        <taxon>Ilex</taxon>
    </lineage>
</organism>
<name>A0ABC8UJD9_9AQUA</name>
<accession>A0ABC8UJD9</accession>
<evidence type="ECO:0000256" key="6">
    <source>
        <dbReference type="ARBA" id="ARBA00022989"/>
    </source>
</evidence>
<evidence type="ECO:0000313" key="13">
    <source>
        <dbReference type="Proteomes" id="UP001642360"/>
    </source>
</evidence>
<evidence type="ECO:0000256" key="1">
    <source>
        <dbReference type="ARBA" id="ARBA00004141"/>
    </source>
</evidence>
<keyword evidence="3 9" id="KW-0812">Transmembrane</keyword>
<keyword evidence="6 9" id="KW-1133">Transmembrane helix</keyword>
<evidence type="ECO:0000256" key="4">
    <source>
        <dbReference type="ARBA" id="ARBA00022723"/>
    </source>
</evidence>